<dbReference type="Pfam" id="PF12833">
    <property type="entry name" value="HTH_18"/>
    <property type="match status" value="1"/>
</dbReference>
<comment type="caution">
    <text evidence="5">The sequence shown here is derived from an EMBL/GenBank/DDBJ whole genome shotgun (WGS) entry which is preliminary data.</text>
</comment>
<dbReference type="PROSITE" id="PS01124">
    <property type="entry name" value="HTH_ARAC_FAMILY_2"/>
    <property type="match status" value="1"/>
</dbReference>
<dbReference type="SMART" id="SM00342">
    <property type="entry name" value="HTH_ARAC"/>
    <property type="match status" value="1"/>
</dbReference>
<dbReference type="InterPro" id="IPR009057">
    <property type="entry name" value="Homeodomain-like_sf"/>
</dbReference>
<evidence type="ECO:0000259" key="4">
    <source>
        <dbReference type="PROSITE" id="PS01124"/>
    </source>
</evidence>
<protein>
    <submittedName>
        <fullName evidence="5">AraC family transcriptional regulator</fullName>
    </submittedName>
</protein>
<dbReference type="PANTHER" id="PTHR43280:SF28">
    <property type="entry name" value="HTH-TYPE TRANSCRIPTIONAL ACTIVATOR RHAS"/>
    <property type="match status" value="1"/>
</dbReference>
<keyword evidence="3" id="KW-0804">Transcription</keyword>
<reference evidence="5 6" key="1">
    <citation type="journal article" date="2015" name="Genome Biol. Evol.">
        <title>Comparative Genomics of Listeria Sensu Lato: Genus-Wide Differences in Evolutionary Dynamics and the Progressive Gain of Complex, Potentially Pathogenicity-Related Traits through Lateral Gene Transfer.</title>
        <authorList>
            <person name="Chiara M."/>
            <person name="Caruso M."/>
            <person name="D'Erchia A.M."/>
            <person name="Manzari C."/>
            <person name="Fraccalvieri R."/>
            <person name="Goffredo E."/>
            <person name="Latorre L."/>
            <person name="Miccolupo A."/>
            <person name="Padalino I."/>
            <person name="Santagada G."/>
            <person name="Chiocco D."/>
            <person name="Pesole G."/>
            <person name="Horner D.S."/>
            <person name="Parisi A."/>
        </authorList>
    </citation>
    <scope>NUCLEOTIDE SEQUENCE [LARGE SCALE GENOMIC DNA]</scope>
    <source>
        <strain evidence="5 6">1991</strain>
    </source>
</reference>
<organism evidence="5 6">
    <name type="scientific">Listeria fleischmannii 1991</name>
    <dbReference type="NCBI Taxonomy" id="1430899"/>
    <lineage>
        <taxon>Bacteria</taxon>
        <taxon>Bacillati</taxon>
        <taxon>Bacillota</taxon>
        <taxon>Bacilli</taxon>
        <taxon>Bacillales</taxon>
        <taxon>Listeriaceae</taxon>
        <taxon>Listeria</taxon>
    </lineage>
</organism>
<dbReference type="InterPro" id="IPR014710">
    <property type="entry name" value="RmlC-like_jellyroll"/>
</dbReference>
<keyword evidence="6" id="KW-1185">Reference proteome</keyword>
<dbReference type="AlphaFoldDB" id="A0A0J8GEG3"/>
<keyword evidence="2" id="KW-0238">DNA-binding</keyword>
<evidence type="ECO:0000313" key="5">
    <source>
        <dbReference type="EMBL" id="KMT61077.1"/>
    </source>
</evidence>
<dbReference type="Pfam" id="PF02311">
    <property type="entry name" value="AraC_binding"/>
    <property type="match status" value="1"/>
</dbReference>
<dbReference type="Gene3D" id="1.10.10.60">
    <property type="entry name" value="Homeodomain-like"/>
    <property type="match status" value="2"/>
</dbReference>
<dbReference type="SUPFAM" id="SSF46689">
    <property type="entry name" value="Homeodomain-like"/>
    <property type="match status" value="2"/>
</dbReference>
<keyword evidence="1" id="KW-0805">Transcription regulation</keyword>
<dbReference type="RefSeq" id="WP_007476592.1">
    <property type="nucleotide sequence ID" value="NZ_KQ130610.1"/>
</dbReference>
<feature type="domain" description="HTH araC/xylS-type" evidence="4">
    <location>
        <begin position="177"/>
        <end position="275"/>
    </location>
</feature>
<dbReference type="InterPro" id="IPR018060">
    <property type="entry name" value="HTH_AraC"/>
</dbReference>
<proteinExistence type="predicted"/>
<dbReference type="Gene3D" id="2.60.120.10">
    <property type="entry name" value="Jelly Rolls"/>
    <property type="match status" value="1"/>
</dbReference>
<dbReference type="EMBL" id="AZHO01000004">
    <property type="protein sequence ID" value="KMT61077.1"/>
    <property type="molecule type" value="Genomic_DNA"/>
</dbReference>
<evidence type="ECO:0000313" key="6">
    <source>
        <dbReference type="Proteomes" id="UP000052258"/>
    </source>
</evidence>
<accession>A0A0J8GEG3</accession>
<dbReference type="Proteomes" id="UP000052258">
    <property type="component" value="Unassembled WGS sequence"/>
</dbReference>
<evidence type="ECO:0000256" key="2">
    <source>
        <dbReference type="ARBA" id="ARBA00023125"/>
    </source>
</evidence>
<dbReference type="PATRIC" id="fig|1430899.3.peg.145"/>
<evidence type="ECO:0000256" key="1">
    <source>
        <dbReference type="ARBA" id="ARBA00023015"/>
    </source>
</evidence>
<dbReference type="PANTHER" id="PTHR43280">
    <property type="entry name" value="ARAC-FAMILY TRANSCRIPTIONAL REGULATOR"/>
    <property type="match status" value="1"/>
</dbReference>
<dbReference type="SUPFAM" id="SSF51215">
    <property type="entry name" value="Regulatory protein AraC"/>
    <property type="match status" value="1"/>
</dbReference>
<name>A0A0J8GEG3_9LIST</name>
<sequence length="277" mass="32277">MLKIDTNTFNPQILYVGDCYTNEPRIGENHHHDFIELSIIYEGHVKYNIEGREVILNRGDMLVLNPGVRHFDIAESGMKNIQIHIGFRNFTLAGFPRNTFPFKETVLRRNQTNSKILPICAEILREKSEENPGYDLILKTYVMQLIIQILREAEPEQIQTSGLKLSMEEFEKQQIVNEIIHYMEKHHTEDVSLSTLSETMYISPAYISRVFKEETGDSPIHYLIKIRLEKAFVLLKDGRFTVKEAAKLVGYNDAYYFSKLFKKHYGFPPSKILQRTS</sequence>
<dbReference type="GO" id="GO:0043565">
    <property type="term" value="F:sequence-specific DNA binding"/>
    <property type="evidence" value="ECO:0007669"/>
    <property type="project" value="InterPro"/>
</dbReference>
<gene>
    <name evidence="5" type="ORF">X560_0144</name>
</gene>
<evidence type="ECO:0000256" key="3">
    <source>
        <dbReference type="ARBA" id="ARBA00023163"/>
    </source>
</evidence>
<dbReference type="GO" id="GO:0003700">
    <property type="term" value="F:DNA-binding transcription factor activity"/>
    <property type="evidence" value="ECO:0007669"/>
    <property type="project" value="InterPro"/>
</dbReference>
<dbReference type="InterPro" id="IPR037923">
    <property type="entry name" value="HTH-like"/>
</dbReference>
<dbReference type="OrthoDB" id="182534at2"/>
<dbReference type="InterPro" id="IPR003313">
    <property type="entry name" value="AraC-bd"/>
</dbReference>